<dbReference type="PROSITE" id="PS50297">
    <property type="entry name" value="ANK_REP_REGION"/>
    <property type="match status" value="3"/>
</dbReference>
<dbReference type="InterPro" id="IPR036770">
    <property type="entry name" value="Ankyrin_rpt-contain_sf"/>
</dbReference>
<dbReference type="Pfam" id="PF12796">
    <property type="entry name" value="Ank_2"/>
    <property type="match status" value="3"/>
</dbReference>
<evidence type="ECO:0000256" key="3">
    <source>
        <dbReference type="PROSITE-ProRule" id="PRU00023"/>
    </source>
</evidence>
<evidence type="ECO:0000313" key="5">
    <source>
        <dbReference type="EMBL" id="CAL4777880.1"/>
    </source>
</evidence>
<dbReference type="Gene3D" id="1.25.40.20">
    <property type="entry name" value="Ankyrin repeat-containing domain"/>
    <property type="match status" value="3"/>
</dbReference>
<organism evidence="4">
    <name type="scientific">Cladocopium goreaui</name>
    <dbReference type="NCBI Taxonomy" id="2562237"/>
    <lineage>
        <taxon>Eukaryota</taxon>
        <taxon>Sar</taxon>
        <taxon>Alveolata</taxon>
        <taxon>Dinophyceae</taxon>
        <taxon>Suessiales</taxon>
        <taxon>Symbiodiniaceae</taxon>
        <taxon>Cladocopium</taxon>
    </lineage>
</organism>
<keyword evidence="1" id="KW-0677">Repeat</keyword>
<gene>
    <name evidence="4" type="ORF">C1SCF055_LOCUS17546</name>
</gene>
<evidence type="ECO:0000256" key="2">
    <source>
        <dbReference type="ARBA" id="ARBA00023043"/>
    </source>
</evidence>
<dbReference type="SMART" id="SM00248">
    <property type="entry name" value="ANK"/>
    <property type="match status" value="9"/>
</dbReference>
<feature type="repeat" description="ANK" evidence="3">
    <location>
        <begin position="249"/>
        <end position="281"/>
    </location>
</feature>
<keyword evidence="2 3" id="KW-0040">ANK repeat</keyword>
<dbReference type="EMBL" id="CAMXCT020001491">
    <property type="protein sequence ID" value="CAL1143943.1"/>
    <property type="molecule type" value="Genomic_DNA"/>
</dbReference>
<name>A0A9P1CGE7_9DINO</name>
<feature type="repeat" description="ANK" evidence="3">
    <location>
        <begin position="467"/>
        <end position="500"/>
    </location>
</feature>
<dbReference type="Proteomes" id="UP001152797">
    <property type="component" value="Unassembled WGS sequence"/>
</dbReference>
<dbReference type="EMBL" id="CAMXCT010001491">
    <property type="protein sequence ID" value="CAI3990568.1"/>
    <property type="molecule type" value="Genomic_DNA"/>
</dbReference>
<dbReference type="Pfam" id="PF00023">
    <property type="entry name" value="Ank"/>
    <property type="match status" value="1"/>
</dbReference>
<accession>A0A9P1CGE7</accession>
<dbReference type="SUPFAM" id="SSF48403">
    <property type="entry name" value="Ankyrin repeat"/>
    <property type="match status" value="2"/>
</dbReference>
<dbReference type="PANTHER" id="PTHR24126:SF14">
    <property type="entry name" value="ANK_REP_REGION DOMAIN-CONTAINING PROTEIN"/>
    <property type="match status" value="1"/>
</dbReference>
<comment type="caution">
    <text evidence="4">The sequence shown here is derived from an EMBL/GenBank/DDBJ whole genome shotgun (WGS) entry which is preliminary data.</text>
</comment>
<evidence type="ECO:0000256" key="1">
    <source>
        <dbReference type="ARBA" id="ARBA00022737"/>
    </source>
</evidence>
<dbReference type="InterPro" id="IPR002110">
    <property type="entry name" value="Ankyrin_rpt"/>
</dbReference>
<feature type="repeat" description="ANK" evidence="3">
    <location>
        <begin position="501"/>
        <end position="523"/>
    </location>
</feature>
<dbReference type="PANTHER" id="PTHR24126">
    <property type="entry name" value="ANKYRIN REPEAT, PH AND SEC7 DOMAIN CONTAINING PROTEIN SECG-RELATED"/>
    <property type="match status" value="1"/>
</dbReference>
<reference evidence="4" key="1">
    <citation type="submission" date="2022-10" db="EMBL/GenBank/DDBJ databases">
        <authorList>
            <person name="Chen Y."/>
            <person name="Dougan E. K."/>
            <person name="Chan C."/>
            <person name="Rhodes N."/>
            <person name="Thang M."/>
        </authorList>
    </citation>
    <scope>NUCLEOTIDE SEQUENCE</scope>
</reference>
<proteinExistence type="predicted"/>
<protein>
    <submittedName>
        <fullName evidence="5">ANK_REP_REGION domain-containing protein</fullName>
    </submittedName>
</protein>
<dbReference type="AlphaFoldDB" id="A0A9P1CGE7"/>
<dbReference type="EMBL" id="CAMXCT030001491">
    <property type="protein sequence ID" value="CAL4777880.1"/>
    <property type="molecule type" value="Genomic_DNA"/>
</dbReference>
<evidence type="ECO:0000313" key="4">
    <source>
        <dbReference type="EMBL" id="CAI3990568.1"/>
    </source>
</evidence>
<evidence type="ECO:0000313" key="6">
    <source>
        <dbReference type="Proteomes" id="UP001152797"/>
    </source>
</evidence>
<reference evidence="5 6" key="2">
    <citation type="submission" date="2024-05" db="EMBL/GenBank/DDBJ databases">
        <authorList>
            <person name="Chen Y."/>
            <person name="Shah S."/>
            <person name="Dougan E. K."/>
            <person name="Thang M."/>
            <person name="Chan C."/>
        </authorList>
    </citation>
    <scope>NUCLEOTIDE SEQUENCE [LARGE SCALE GENOMIC DNA]</scope>
</reference>
<keyword evidence="6" id="KW-1185">Reference proteome</keyword>
<dbReference type="PROSITE" id="PS50088">
    <property type="entry name" value="ANK_REPEAT"/>
    <property type="match status" value="4"/>
</dbReference>
<sequence>MDAGLRSGAVPLCTPEILWAVQNDLFSEVSRYAGIGENLDCKDVHGELFIFLALERCPEAVLADVVQSLGSSPSLFARNGSGFTPLLAAASRGLLLTRTLLSRGANRSVVDQQGRSLLHHAASWPLLSLVTLDLPVTLVLRQLLWADAVGDLPLHRALRGGRYGEISALLTRWRKAPTRQGKDDSSDAWRNADLALLEELILLQVDVLALDGHGAWPWHTVAGLVGSATGTLQRLAGLSQVPLESQDARGRTAMHYAAASGDRENVQWLISQGANLRVKDQQKLMPLQLALANGHLHLLDLFERNNGFALEAAAGFGNVTIVQQMILEQGYSPYVMDERGRTPIFESVEKGQVKVAEFMASLNVSLTRLDQQGISVLGAAALAEQPAAVQFLLQSVSVMQRMANSSTALHLAARKQQALTVEILLRAGAEADAVDYRNRSALHFSANAAVVEALLTGNATAEWRDVLGVMPLHLAAAEGRVSAVEGLLASRKTQVDALDGGGRTALHWAVVGGHIETVRTLLRWCGTSRPSNSGEMPSQLAPPGELRDLLVIGTDDQCQCDCGKFPFDALLSAGSWQQCSTTVRCRYGGASDQALRCARNESVPLSSPSTGRWHPAELEINCKAVSVAWRRSVGCLLLAALSIRIVL</sequence>
<dbReference type="OrthoDB" id="194358at2759"/>
<feature type="repeat" description="ANK" evidence="3">
    <location>
        <begin position="404"/>
        <end position="436"/>
    </location>
</feature>